<dbReference type="Proteomes" id="UP000298663">
    <property type="component" value="Unassembled WGS sequence"/>
</dbReference>
<feature type="chain" id="PRO_5020965387" description="WAP domain-containing protein" evidence="1">
    <location>
        <begin position="19"/>
        <end position="71"/>
    </location>
</feature>
<evidence type="ECO:0008006" key="4">
    <source>
        <dbReference type="Google" id="ProtNLM"/>
    </source>
</evidence>
<evidence type="ECO:0000313" key="3">
    <source>
        <dbReference type="Proteomes" id="UP000298663"/>
    </source>
</evidence>
<protein>
    <recommendedName>
        <fullName evidence="4">WAP domain-containing protein</fullName>
    </recommendedName>
</protein>
<feature type="signal peptide" evidence="1">
    <location>
        <begin position="1"/>
        <end position="18"/>
    </location>
</feature>
<dbReference type="EMBL" id="AZBU02000013">
    <property type="protein sequence ID" value="TKR58518.1"/>
    <property type="molecule type" value="Genomic_DNA"/>
</dbReference>
<evidence type="ECO:0000313" key="2">
    <source>
        <dbReference type="EMBL" id="TKR58518.1"/>
    </source>
</evidence>
<dbReference type="AlphaFoldDB" id="A0A4U5LRA3"/>
<organism evidence="2 3">
    <name type="scientific">Steinernema carpocapsae</name>
    <name type="common">Entomopathogenic nematode</name>
    <dbReference type="NCBI Taxonomy" id="34508"/>
    <lineage>
        <taxon>Eukaryota</taxon>
        <taxon>Metazoa</taxon>
        <taxon>Ecdysozoa</taxon>
        <taxon>Nematoda</taxon>
        <taxon>Chromadorea</taxon>
        <taxon>Rhabditida</taxon>
        <taxon>Tylenchina</taxon>
        <taxon>Panagrolaimomorpha</taxon>
        <taxon>Strongyloidoidea</taxon>
        <taxon>Steinernematidae</taxon>
        <taxon>Steinernema</taxon>
    </lineage>
</organism>
<gene>
    <name evidence="2" type="ORF">L596_029952</name>
</gene>
<name>A0A4U5LRA3_STECR</name>
<reference evidence="2 3" key="2">
    <citation type="journal article" date="2019" name="G3 (Bethesda)">
        <title>Hybrid Assembly of the Genome of the Entomopathogenic Nematode Steinernema carpocapsae Identifies the X-Chromosome.</title>
        <authorList>
            <person name="Serra L."/>
            <person name="Macchietto M."/>
            <person name="Macias-Munoz A."/>
            <person name="McGill C.J."/>
            <person name="Rodriguez I.M."/>
            <person name="Rodriguez B."/>
            <person name="Murad R."/>
            <person name="Mortazavi A."/>
        </authorList>
    </citation>
    <scope>NUCLEOTIDE SEQUENCE [LARGE SCALE GENOMIC DNA]</scope>
    <source>
        <strain evidence="2 3">ALL</strain>
    </source>
</reference>
<sequence length="71" mass="7890">MKLLSLLFVFFFVCVAFGTSNQKRSEQPESIGPCIEGKCPPNSSCDKKINLCVVAKTEQKGILSYITNLFK</sequence>
<evidence type="ECO:0000256" key="1">
    <source>
        <dbReference type="SAM" id="SignalP"/>
    </source>
</evidence>
<proteinExistence type="predicted"/>
<accession>A0A4U5LRA3</accession>
<keyword evidence="3" id="KW-1185">Reference proteome</keyword>
<comment type="caution">
    <text evidence="2">The sequence shown here is derived from an EMBL/GenBank/DDBJ whole genome shotgun (WGS) entry which is preliminary data.</text>
</comment>
<reference evidence="2 3" key="1">
    <citation type="journal article" date="2015" name="Genome Biol.">
        <title>Comparative genomics of Steinernema reveals deeply conserved gene regulatory networks.</title>
        <authorList>
            <person name="Dillman A.R."/>
            <person name="Macchietto M."/>
            <person name="Porter C.F."/>
            <person name="Rogers A."/>
            <person name="Williams B."/>
            <person name="Antoshechkin I."/>
            <person name="Lee M.M."/>
            <person name="Goodwin Z."/>
            <person name="Lu X."/>
            <person name="Lewis E.E."/>
            <person name="Goodrich-Blair H."/>
            <person name="Stock S.P."/>
            <person name="Adams B.J."/>
            <person name="Sternberg P.W."/>
            <person name="Mortazavi A."/>
        </authorList>
    </citation>
    <scope>NUCLEOTIDE SEQUENCE [LARGE SCALE GENOMIC DNA]</scope>
    <source>
        <strain evidence="2 3">ALL</strain>
    </source>
</reference>
<keyword evidence="1" id="KW-0732">Signal</keyword>